<accession>A0ABP1S9W1</accession>
<evidence type="ECO:0000313" key="1">
    <source>
        <dbReference type="EMBL" id="CAL8148661.1"/>
    </source>
</evidence>
<dbReference type="InterPro" id="IPR050587">
    <property type="entry name" value="GNT1/Glycosyltrans_8"/>
</dbReference>
<dbReference type="InterPro" id="IPR029044">
    <property type="entry name" value="Nucleotide-diphossugar_trans"/>
</dbReference>
<protein>
    <submittedName>
        <fullName evidence="1">Uncharacterized protein</fullName>
    </submittedName>
</protein>
<evidence type="ECO:0000313" key="2">
    <source>
        <dbReference type="Proteomes" id="UP001642540"/>
    </source>
</evidence>
<sequence length="192" mass="21431">MIGSKSEAWATCALNDEQVAKALVLANSLKRSSTNRSIVVLVSPSVSSHLRNALGEAFHHKFILEEDRNEAGLKPDEFVKLFALTLHGFDKILFLWPSMIVLRNSDELFEIPNGDKQSFVCMENMDTSILLLKPSLDVFRVLTAILRSRNGSGVDKILKNWTGNQTQMPVYIKKKYNRKVNLGINGNGTLLG</sequence>
<dbReference type="Proteomes" id="UP001642540">
    <property type="component" value="Unassembled WGS sequence"/>
</dbReference>
<gene>
    <name evidence="1" type="ORF">ODALV1_LOCUS31490</name>
</gene>
<dbReference type="Gene3D" id="3.90.550.10">
    <property type="entry name" value="Spore Coat Polysaccharide Biosynthesis Protein SpsA, Chain A"/>
    <property type="match status" value="1"/>
</dbReference>
<keyword evidence="2" id="KW-1185">Reference proteome</keyword>
<name>A0ABP1S9W1_9HEXA</name>
<proteinExistence type="predicted"/>
<reference evidence="1 2" key="1">
    <citation type="submission" date="2024-08" db="EMBL/GenBank/DDBJ databases">
        <authorList>
            <person name="Cucini C."/>
            <person name="Frati F."/>
        </authorList>
    </citation>
    <scope>NUCLEOTIDE SEQUENCE [LARGE SCALE GENOMIC DNA]</scope>
</reference>
<organism evidence="1 2">
    <name type="scientific">Orchesella dallaii</name>
    <dbReference type="NCBI Taxonomy" id="48710"/>
    <lineage>
        <taxon>Eukaryota</taxon>
        <taxon>Metazoa</taxon>
        <taxon>Ecdysozoa</taxon>
        <taxon>Arthropoda</taxon>
        <taxon>Hexapoda</taxon>
        <taxon>Collembola</taxon>
        <taxon>Entomobryomorpha</taxon>
        <taxon>Entomobryoidea</taxon>
        <taxon>Orchesellidae</taxon>
        <taxon>Orchesellinae</taxon>
        <taxon>Orchesella</taxon>
    </lineage>
</organism>
<dbReference type="PANTHER" id="PTHR11183">
    <property type="entry name" value="GLYCOGENIN SUBFAMILY MEMBER"/>
    <property type="match status" value="1"/>
</dbReference>
<dbReference type="EMBL" id="CAXLJM020000173">
    <property type="protein sequence ID" value="CAL8148661.1"/>
    <property type="molecule type" value="Genomic_DNA"/>
</dbReference>
<comment type="caution">
    <text evidence="1">The sequence shown here is derived from an EMBL/GenBank/DDBJ whole genome shotgun (WGS) entry which is preliminary data.</text>
</comment>
<dbReference type="SUPFAM" id="SSF53448">
    <property type="entry name" value="Nucleotide-diphospho-sugar transferases"/>
    <property type="match status" value="1"/>
</dbReference>